<dbReference type="eggNOG" id="COG1438">
    <property type="taxonomic scope" value="Bacteria"/>
</dbReference>
<evidence type="ECO:0000256" key="6">
    <source>
        <dbReference type="ARBA" id="ARBA00023163"/>
    </source>
</evidence>
<dbReference type="InterPro" id="IPR020899">
    <property type="entry name" value="Arg_repress_C"/>
</dbReference>
<evidence type="ECO:0000256" key="1">
    <source>
        <dbReference type="ARBA" id="ARBA00004496"/>
    </source>
</evidence>
<dbReference type="PANTHER" id="PTHR34471">
    <property type="entry name" value="ARGININE REPRESSOR"/>
    <property type="match status" value="1"/>
</dbReference>
<dbReference type="EMBL" id="CP002547">
    <property type="protein sequence ID" value="ADY56179.1"/>
    <property type="molecule type" value="Genomic_DNA"/>
</dbReference>
<evidence type="ECO:0000313" key="12">
    <source>
        <dbReference type="Proteomes" id="UP000007488"/>
    </source>
</evidence>
<dbReference type="HAMAP" id="MF_00173">
    <property type="entry name" value="Arg_repressor"/>
    <property type="match status" value="1"/>
</dbReference>
<dbReference type="Pfam" id="PF02863">
    <property type="entry name" value="Arg_repressor_C"/>
    <property type="match status" value="1"/>
</dbReference>
<reference evidence="12" key="2">
    <citation type="submission" date="2011-02" db="EMBL/GenBank/DDBJ databases">
        <title>The complete genome of Syntrophobotulus glycolicus DSM 8271.</title>
        <authorList>
            <person name="Lucas S."/>
            <person name="Copeland A."/>
            <person name="Lapidus A."/>
            <person name="Bruce D."/>
            <person name="Goodwin L."/>
            <person name="Pitluck S."/>
            <person name="Kyrpides N."/>
            <person name="Mavromatis K."/>
            <person name="Pagani I."/>
            <person name="Ivanova N."/>
            <person name="Mikhailova N."/>
            <person name="Chertkov O."/>
            <person name="Held B."/>
            <person name="Detter J.C."/>
            <person name="Tapia R."/>
            <person name="Han C."/>
            <person name="Land M."/>
            <person name="Hauser L."/>
            <person name="Markowitz V."/>
            <person name="Cheng J.-F."/>
            <person name="Hugenholtz P."/>
            <person name="Woyke T."/>
            <person name="Wu D."/>
            <person name="Spring S."/>
            <person name="Schroeder M."/>
            <person name="Brambilla E."/>
            <person name="Klenk H.-P."/>
            <person name="Eisen J.A."/>
        </authorList>
    </citation>
    <scope>NUCLEOTIDE SEQUENCE [LARGE SCALE GENOMIC DNA]</scope>
    <source>
        <strain evidence="12">DSM 8271 / FlGlyR</strain>
    </source>
</reference>
<keyword evidence="6 7" id="KW-0804">Transcription</keyword>
<evidence type="ECO:0000313" key="11">
    <source>
        <dbReference type="EMBL" id="ADY56179.1"/>
    </source>
</evidence>
<dbReference type="HOGENOM" id="CLU_097103_3_0_9"/>
<feature type="domain" description="Arginine repressor C-terminal" evidence="10">
    <location>
        <begin position="80"/>
        <end position="146"/>
    </location>
</feature>
<sequence>MKTRRQAKIQELITNELIRTQEELAERLTQEGFQVTQATISRDIKEMGLVKIPINNEDYRYSVSGEVHPTSYHDRLKRMFKEVVTAYDFSENLVVVRTIPGNAQALALLLDNVNWKEIIGSVAGDDTIILVVKPIENITEIMDRLTKLQK</sequence>
<dbReference type="UniPathway" id="UPA00068"/>
<dbReference type="Gene3D" id="3.30.1360.40">
    <property type="match status" value="1"/>
</dbReference>
<keyword evidence="7" id="KW-0678">Repressor</keyword>
<dbReference type="PRINTS" id="PR01467">
    <property type="entry name" value="ARGREPRESSOR"/>
</dbReference>
<dbReference type="STRING" id="645991.Sgly_1882"/>
<dbReference type="Proteomes" id="UP000007488">
    <property type="component" value="Chromosome"/>
</dbReference>
<feature type="domain" description="Arginine repressor DNA-binding" evidence="9">
    <location>
        <begin position="2"/>
        <end position="65"/>
    </location>
</feature>
<evidence type="ECO:0000256" key="2">
    <source>
        <dbReference type="ARBA" id="ARBA00008316"/>
    </source>
</evidence>
<evidence type="ECO:0000256" key="3">
    <source>
        <dbReference type="ARBA" id="ARBA00022490"/>
    </source>
</evidence>
<comment type="similarity">
    <text evidence="2 7">Belongs to the ArgR family.</text>
</comment>
<keyword evidence="12" id="KW-1185">Reference proteome</keyword>
<dbReference type="GO" id="GO:0051259">
    <property type="term" value="P:protein complex oligomerization"/>
    <property type="evidence" value="ECO:0007669"/>
    <property type="project" value="InterPro"/>
</dbReference>
<comment type="pathway">
    <text evidence="7">Amino-acid biosynthesis; L-arginine biosynthesis [regulation].</text>
</comment>
<keyword evidence="3 7" id="KW-0963">Cytoplasm</keyword>
<evidence type="ECO:0000256" key="5">
    <source>
        <dbReference type="ARBA" id="ARBA00023125"/>
    </source>
</evidence>
<protein>
    <recommendedName>
        <fullName evidence="7 8">Arginine repressor</fullName>
    </recommendedName>
</protein>
<dbReference type="InterPro" id="IPR001669">
    <property type="entry name" value="Arg_repress"/>
</dbReference>
<dbReference type="NCBIfam" id="TIGR01529">
    <property type="entry name" value="argR_whole"/>
    <property type="match status" value="1"/>
</dbReference>
<reference evidence="11 12" key="1">
    <citation type="journal article" date="2011" name="Stand. Genomic Sci.">
        <title>Complete genome sequence of Syntrophobotulus glycolicus type strain (FlGlyR).</title>
        <authorList>
            <person name="Han C."/>
            <person name="Mwirichia R."/>
            <person name="Chertkov O."/>
            <person name="Held B."/>
            <person name="Lapidus A."/>
            <person name="Nolan M."/>
            <person name="Lucas S."/>
            <person name="Hammon N."/>
            <person name="Deshpande S."/>
            <person name="Cheng J.F."/>
            <person name="Tapia R."/>
            <person name="Goodwin L."/>
            <person name="Pitluck S."/>
            <person name="Huntemann M."/>
            <person name="Liolios K."/>
            <person name="Ivanova N."/>
            <person name="Pagani I."/>
            <person name="Mavromatis K."/>
            <person name="Ovchinikova G."/>
            <person name="Pati A."/>
            <person name="Chen A."/>
            <person name="Palaniappan K."/>
            <person name="Land M."/>
            <person name="Hauser L."/>
            <person name="Brambilla E.M."/>
            <person name="Rohde M."/>
            <person name="Spring S."/>
            <person name="Sikorski J."/>
            <person name="Goker M."/>
            <person name="Woyke T."/>
            <person name="Bristow J."/>
            <person name="Eisen J.A."/>
            <person name="Markowitz V."/>
            <person name="Hugenholtz P."/>
            <person name="Kyrpides N.C."/>
            <person name="Klenk H.P."/>
            <person name="Detter J.C."/>
        </authorList>
    </citation>
    <scope>NUCLEOTIDE SEQUENCE [LARGE SCALE GENOMIC DNA]</scope>
    <source>
        <strain evidence="12">DSM 8271 / FlGlyR</strain>
    </source>
</reference>
<dbReference type="KEGG" id="sgy:Sgly_1882"/>
<dbReference type="Pfam" id="PF01316">
    <property type="entry name" value="Arg_repressor"/>
    <property type="match status" value="1"/>
</dbReference>
<proteinExistence type="inferred from homology"/>
<dbReference type="InterPro" id="IPR036390">
    <property type="entry name" value="WH_DNA-bd_sf"/>
</dbReference>
<evidence type="ECO:0000256" key="7">
    <source>
        <dbReference type="HAMAP-Rule" id="MF_00173"/>
    </source>
</evidence>
<dbReference type="InterPro" id="IPR020900">
    <property type="entry name" value="Arg_repress_DNA-bd"/>
</dbReference>
<dbReference type="Gene3D" id="1.10.10.10">
    <property type="entry name" value="Winged helix-like DNA-binding domain superfamily/Winged helix DNA-binding domain"/>
    <property type="match status" value="1"/>
</dbReference>
<dbReference type="GO" id="GO:0003677">
    <property type="term" value="F:DNA binding"/>
    <property type="evidence" value="ECO:0007669"/>
    <property type="project" value="UniProtKB-KW"/>
</dbReference>
<keyword evidence="5 7" id="KW-0238">DNA-binding</keyword>
<evidence type="ECO:0000256" key="8">
    <source>
        <dbReference type="NCBIfam" id="TIGR01529"/>
    </source>
</evidence>
<organism evidence="11 12">
    <name type="scientific">Syntrophobotulus glycolicus (strain DSM 8271 / FlGlyR)</name>
    <dbReference type="NCBI Taxonomy" id="645991"/>
    <lineage>
        <taxon>Bacteria</taxon>
        <taxon>Bacillati</taxon>
        <taxon>Bacillota</taxon>
        <taxon>Clostridia</taxon>
        <taxon>Eubacteriales</taxon>
        <taxon>Desulfitobacteriaceae</taxon>
        <taxon>Syntrophobotulus</taxon>
    </lineage>
</organism>
<dbReference type="RefSeq" id="WP_013625047.1">
    <property type="nucleotide sequence ID" value="NC_015172.1"/>
</dbReference>
<dbReference type="OrthoDB" id="9807089at2"/>
<dbReference type="InterPro" id="IPR036251">
    <property type="entry name" value="Arg_repress_C_sf"/>
</dbReference>
<dbReference type="AlphaFoldDB" id="F0T092"/>
<comment type="function">
    <text evidence="7">Regulates arginine biosynthesis genes.</text>
</comment>
<evidence type="ECO:0000259" key="10">
    <source>
        <dbReference type="Pfam" id="PF02863"/>
    </source>
</evidence>
<evidence type="ECO:0000256" key="4">
    <source>
        <dbReference type="ARBA" id="ARBA00023015"/>
    </source>
</evidence>
<dbReference type="SUPFAM" id="SSF55252">
    <property type="entry name" value="C-terminal domain of arginine repressor"/>
    <property type="match status" value="1"/>
</dbReference>
<keyword evidence="7" id="KW-0028">Amino-acid biosynthesis</keyword>
<keyword evidence="7" id="KW-0055">Arginine biosynthesis</keyword>
<keyword evidence="4 7" id="KW-0805">Transcription regulation</keyword>
<name>F0T092_SYNGF</name>
<evidence type="ECO:0000259" key="9">
    <source>
        <dbReference type="Pfam" id="PF01316"/>
    </source>
</evidence>
<dbReference type="GO" id="GO:0006526">
    <property type="term" value="P:L-arginine biosynthetic process"/>
    <property type="evidence" value="ECO:0007669"/>
    <property type="project" value="UniProtKB-UniPathway"/>
</dbReference>
<accession>F0T092</accession>
<dbReference type="GO" id="GO:0005737">
    <property type="term" value="C:cytoplasm"/>
    <property type="evidence" value="ECO:0007669"/>
    <property type="project" value="UniProtKB-SubCell"/>
</dbReference>
<comment type="subcellular location">
    <subcellularLocation>
        <location evidence="1 7">Cytoplasm</location>
    </subcellularLocation>
</comment>
<dbReference type="GO" id="GO:0034618">
    <property type="term" value="F:arginine binding"/>
    <property type="evidence" value="ECO:0007669"/>
    <property type="project" value="InterPro"/>
</dbReference>
<gene>
    <name evidence="7" type="primary">argR</name>
    <name evidence="11" type="ordered locus">Sgly_1882</name>
</gene>
<dbReference type="GO" id="GO:1900079">
    <property type="term" value="P:regulation of arginine biosynthetic process"/>
    <property type="evidence" value="ECO:0007669"/>
    <property type="project" value="UniProtKB-UniRule"/>
</dbReference>
<dbReference type="SUPFAM" id="SSF46785">
    <property type="entry name" value="Winged helix' DNA-binding domain"/>
    <property type="match status" value="1"/>
</dbReference>
<dbReference type="PANTHER" id="PTHR34471:SF1">
    <property type="entry name" value="ARGININE REPRESSOR"/>
    <property type="match status" value="1"/>
</dbReference>
<dbReference type="GO" id="GO:0003700">
    <property type="term" value="F:DNA-binding transcription factor activity"/>
    <property type="evidence" value="ECO:0007669"/>
    <property type="project" value="UniProtKB-UniRule"/>
</dbReference>
<dbReference type="InterPro" id="IPR036388">
    <property type="entry name" value="WH-like_DNA-bd_sf"/>
</dbReference>